<evidence type="ECO:0000313" key="3">
    <source>
        <dbReference type="Proteomes" id="UP000325243"/>
    </source>
</evidence>
<keyword evidence="3" id="KW-1185">Reference proteome</keyword>
<evidence type="ECO:0000256" key="1">
    <source>
        <dbReference type="SAM" id="Phobius"/>
    </source>
</evidence>
<proteinExistence type="predicted"/>
<gene>
    <name evidence="2" type="ORF">FYC51_14320</name>
</gene>
<keyword evidence="1" id="KW-1133">Transmembrane helix</keyword>
<comment type="caution">
    <text evidence="2">The sequence shown here is derived from an EMBL/GenBank/DDBJ whole genome shotgun (WGS) entry which is preliminary data.</text>
</comment>
<organism evidence="2 3">
    <name type="scientific">Agromyces mariniharenae</name>
    <dbReference type="NCBI Taxonomy" id="2604423"/>
    <lineage>
        <taxon>Bacteria</taxon>
        <taxon>Bacillati</taxon>
        <taxon>Actinomycetota</taxon>
        <taxon>Actinomycetes</taxon>
        <taxon>Micrococcales</taxon>
        <taxon>Microbacteriaceae</taxon>
        <taxon>Agromyces</taxon>
    </lineage>
</organism>
<dbReference type="AlphaFoldDB" id="A0A5S4UTT0"/>
<keyword evidence="1" id="KW-0812">Transmembrane</keyword>
<protein>
    <submittedName>
        <fullName evidence="2">Uncharacterized protein</fullName>
    </submittedName>
</protein>
<evidence type="ECO:0000313" key="2">
    <source>
        <dbReference type="EMBL" id="TYL50384.1"/>
    </source>
</evidence>
<dbReference type="EMBL" id="VSSB01000002">
    <property type="protein sequence ID" value="TYL50384.1"/>
    <property type="molecule type" value="Genomic_DNA"/>
</dbReference>
<reference evidence="2 3" key="1">
    <citation type="submission" date="2019-08" db="EMBL/GenBank/DDBJ databases">
        <authorList>
            <person name="Hu J."/>
        </authorList>
    </citation>
    <scope>NUCLEOTIDE SEQUENCE [LARGE SCALE GENOMIC DNA]</scope>
    <source>
        <strain evidence="2 3">NEAU-184</strain>
    </source>
</reference>
<name>A0A5S4UTT0_9MICO</name>
<accession>A0A5S4UTT0</accession>
<keyword evidence="1" id="KW-0472">Membrane</keyword>
<dbReference type="RefSeq" id="WP_148734485.1">
    <property type="nucleotide sequence ID" value="NZ_VSSB01000002.1"/>
</dbReference>
<sequence>MTEAQQSSGSAASGSTGGGWFSNLPEWARWAIPVMLVFLGVGLIATFLRYTGGGSSDPESQVQSLCQAAVQDDLEARGNTVEDLPLFSDVEQVDDAEYRTQGSVSYDEDGESEQRTVRCVVRVDEDGTMQVASVRFGG</sequence>
<feature type="transmembrane region" description="Helical" evidence="1">
    <location>
        <begin position="27"/>
        <end position="48"/>
    </location>
</feature>
<dbReference type="Proteomes" id="UP000325243">
    <property type="component" value="Unassembled WGS sequence"/>
</dbReference>